<dbReference type="Proteomes" id="UP000567293">
    <property type="component" value="Unassembled WGS sequence"/>
</dbReference>
<dbReference type="GO" id="GO:0003960">
    <property type="term" value="F:quinone reductase (NADPH) activity"/>
    <property type="evidence" value="ECO:0007669"/>
    <property type="project" value="TreeGrafter"/>
</dbReference>
<dbReference type="FunFam" id="3.40.50.720:FF:000244">
    <property type="entry name" value="quinone oxidoreductase"/>
    <property type="match status" value="1"/>
</dbReference>
<reference evidence="3" key="1">
    <citation type="submission" date="2020-06" db="EMBL/GenBank/DDBJ databases">
        <title>Legume-microbial interactions unlock mineral nutrients during tropical forest succession.</title>
        <authorList>
            <person name="Epihov D.Z."/>
        </authorList>
    </citation>
    <scope>NUCLEOTIDE SEQUENCE [LARGE SCALE GENOMIC DNA]</scope>
    <source>
        <strain evidence="3">Pan2503</strain>
    </source>
</reference>
<dbReference type="InterPro" id="IPR036291">
    <property type="entry name" value="NAD(P)-bd_dom_sf"/>
</dbReference>
<dbReference type="SUPFAM" id="SSF51735">
    <property type="entry name" value="NAD(P)-binding Rossmann-fold domains"/>
    <property type="match status" value="1"/>
</dbReference>
<dbReference type="InterPro" id="IPR013149">
    <property type="entry name" value="ADH-like_C"/>
</dbReference>
<dbReference type="InterPro" id="IPR051603">
    <property type="entry name" value="Zinc-ADH_QOR/CCCR"/>
</dbReference>
<feature type="domain" description="Enoyl reductase (ER)" evidence="2">
    <location>
        <begin position="1"/>
        <end position="169"/>
    </location>
</feature>
<proteinExistence type="predicted"/>
<dbReference type="Gene3D" id="3.40.50.720">
    <property type="entry name" value="NAD(P)-binding Rossmann-like Domain"/>
    <property type="match status" value="1"/>
</dbReference>
<dbReference type="Gene3D" id="3.90.180.10">
    <property type="entry name" value="Medium-chain alcohol dehydrogenases, catalytic domain"/>
    <property type="match status" value="1"/>
</dbReference>
<dbReference type="PANTHER" id="PTHR44154">
    <property type="entry name" value="QUINONE OXIDOREDUCTASE"/>
    <property type="match status" value="1"/>
</dbReference>
<evidence type="ECO:0000256" key="1">
    <source>
        <dbReference type="ARBA" id="ARBA00022857"/>
    </source>
</evidence>
<organism evidence="3 4">
    <name type="scientific">Candidatus Acidiferrum panamense</name>
    <dbReference type="NCBI Taxonomy" id="2741543"/>
    <lineage>
        <taxon>Bacteria</taxon>
        <taxon>Pseudomonadati</taxon>
        <taxon>Acidobacteriota</taxon>
        <taxon>Terriglobia</taxon>
        <taxon>Candidatus Acidiferrales</taxon>
        <taxon>Candidatus Acidiferrum</taxon>
    </lineage>
</organism>
<evidence type="ECO:0000313" key="3">
    <source>
        <dbReference type="EMBL" id="MBA0084502.1"/>
    </source>
</evidence>
<dbReference type="EMBL" id="JACDQQ010000579">
    <property type="protein sequence ID" value="MBA0084502.1"/>
    <property type="molecule type" value="Genomic_DNA"/>
</dbReference>
<dbReference type="AlphaFoldDB" id="A0A7V8NNB9"/>
<keyword evidence="4" id="KW-1185">Reference proteome</keyword>
<evidence type="ECO:0000313" key="4">
    <source>
        <dbReference type="Proteomes" id="UP000567293"/>
    </source>
</evidence>
<dbReference type="SMART" id="SM00829">
    <property type="entry name" value="PKS_ER"/>
    <property type="match status" value="1"/>
</dbReference>
<gene>
    <name evidence="3" type="ORF">HRJ53_05865</name>
</gene>
<dbReference type="PANTHER" id="PTHR44154:SF1">
    <property type="entry name" value="QUINONE OXIDOREDUCTASE"/>
    <property type="match status" value="1"/>
</dbReference>
<name>A0A7V8NNB9_9BACT</name>
<dbReference type="Pfam" id="PF00107">
    <property type="entry name" value="ADH_zinc_N"/>
    <property type="match status" value="1"/>
</dbReference>
<comment type="caution">
    <text evidence="3">The sequence shown here is derived from an EMBL/GenBank/DDBJ whole genome shotgun (WGS) entry which is preliminary data.</text>
</comment>
<keyword evidence="1" id="KW-0521">NADP</keyword>
<dbReference type="GO" id="GO:0003730">
    <property type="term" value="F:mRNA 3'-UTR binding"/>
    <property type="evidence" value="ECO:0007669"/>
    <property type="project" value="TreeGrafter"/>
</dbReference>
<evidence type="ECO:0000259" key="2">
    <source>
        <dbReference type="SMART" id="SM00829"/>
    </source>
</evidence>
<sequence>SGGVGSAAVQMARTIGLTVFGTAGTSKGLELVKREGAHQVFEHRKTGYAEEIMKATGGRGVDIILEMLANVNLATDLKLLATNGRVIIIGNRGEITINPRDLMARRASARGFTLWAITPEEEADVHAGLIAGLENGTLRPVVGKELPLAEAARAHTEILEPGASGKTVLLP</sequence>
<protein>
    <submittedName>
        <fullName evidence="3">Zinc-binding dehydrogenase</fullName>
    </submittedName>
</protein>
<feature type="non-terminal residue" evidence="3">
    <location>
        <position position="1"/>
    </location>
</feature>
<dbReference type="GO" id="GO:0005829">
    <property type="term" value="C:cytosol"/>
    <property type="evidence" value="ECO:0007669"/>
    <property type="project" value="TreeGrafter"/>
</dbReference>
<dbReference type="InterPro" id="IPR020843">
    <property type="entry name" value="ER"/>
</dbReference>
<dbReference type="GO" id="GO:0070402">
    <property type="term" value="F:NADPH binding"/>
    <property type="evidence" value="ECO:0007669"/>
    <property type="project" value="TreeGrafter"/>
</dbReference>
<accession>A0A7V8NNB9</accession>